<dbReference type="InterPro" id="IPR013709">
    <property type="entry name" value="2-isopropylmalate_synth_dimer"/>
</dbReference>
<dbReference type="PANTHER" id="PTHR10277:SF9">
    <property type="entry name" value="2-ISOPROPYLMALATE SYNTHASE 1, CHLOROPLASTIC-RELATED"/>
    <property type="match status" value="1"/>
</dbReference>
<dbReference type="CDD" id="cd07940">
    <property type="entry name" value="DRE_TIM_IPMS"/>
    <property type="match status" value="1"/>
</dbReference>
<keyword evidence="6 11" id="KW-0028">Amino-acid biosynthesis</keyword>
<feature type="domain" description="Pyruvate carboxyltransferase" evidence="12">
    <location>
        <begin position="5"/>
        <end position="267"/>
    </location>
</feature>
<evidence type="ECO:0000313" key="13">
    <source>
        <dbReference type="EMBL" id="SUK19144.1"/>
    </source>
</evidence>
<protein>
    <recommendedName>
        <fullName evidence="4 11">2-isopropylmalate synthase</fullName>
        <ecNumber evidence="3 11">2.3.3.13</ecNumber>
    </recommendedName>
    <alternativeName>
        <fullName evidence="11">Alpha-IPM synthase</fullName>
    </alternativeName>
    <alternativeName>
        <fullName evidence="11">Alpha-isopropylmalate synthase</fullName>
    </alternativeName>
</protein>
<keyword evidence="5 11" id="KW-0432">Leucine biosynthesis</keyword>
<dbReference type="SMART" id="SM00917">
    <property type="entry name" value="LeuA_dimer"/>
    <property type="match status" value="1"/>
</dbReference>
<dbReference type="InterPro" id="IPR054691">
    <property type="entry name" value="LeuA/HCS_post-cat"/>
</dbReference>
<dbReference type="EC" id="2.3.3.13" evidence="3 11"/>
<evidence type="ECO:0000313" key="14">
    <source>
        <dbReference type="Proteomes" id="UP000254224"/>
    </source>
</evidence>
<comment type="pathway">
    <text evidence="1 11">Amino-acid biosynthesis; L-leucine biosynthesis; L-leucine from 3-methyl-2-oxobutanoate: step 1/4.</text>
</comment>
<comment type="caution">
    <text evidence="13">The sequence shown here is derived from an EMBL/GenBank/DDBJ whole genome shotgun (WGS) entry which is preliminary data.</text>
</comment>
<organism evidence="13 14">
    <name type="scientific">Staphylococcus aureus</name>
    <dbReference type="NCBI Taxonomy" id="1280"/>
    <lineage>
        <taxon>Bacteria</taxon>
        <taxon>Bacillati</taxon>
        <taxon>Bacillota</taxon>
        <taxon>Bacilli</taxon>
        <taxon>Bacillales</taxon>
        <taxon>Staphylococcaceae</taxon>
        <taxon>Staphylococcus</taxon>
    </lineage>
</organism>
<name>A0A8G2I2M2_STAAU</name>
<comment type="similarity">
    <text evidence="2 11">Belongs to the alpha-IPM synthase/homocitrate synthase family. LeuA type 1 subfamily.</text>
</comment>
<comment type="catalytic activity">
    <reaction evidence="11">
        <text>3-methyl-2-oxobutanoate + acetyl-CoA + H2O = (2S)-2-isopropylmalate + CoA + H(+)</text>
        <dbReference type="Rhea" id="RHEA:21524"/>
        <dbReference type="ChEBI" id="CHEBI:1178"/>
        <dbReference type="ChEBI" id="CHEBI:11851"/>
        <dbReference type="ChEBI" id="CHEBI:15377"/>
        <dbReference type="ChEBI" id="CHEBI:15378"/>
        <dbReference type="ChEBI" id="CHEBI:57287"/>
        <dbReference type="ChEBI" id="CHEBI:57288"/>
        <dbReference type="EC" id="2.3.3.13"/>
    </reaction>
</comment>
<dbReference type="FunFam" id="3.20.20.70:FF:000010">
    <property type="entry name" value="2-isopropylmalate synthase"/>
    <property type="match status" value="1"/>
</dbReference>
<dbReference type="NCBIfam" id="TIGR00973">
    <property type="entry name" value="leuA_bact"/>
    <property type="match status" value="1"/>
</dbReference>
<keyword evidence="11" id="KW-0963">Cytoplasm</keyword>
<evidence type="ECO:0000259" key="12">
    <source>
        <dbReference type="PROSITE" id="PS50991"/>
    </source>
</evidence>
<comment type="function">
    <text evidence="11">Catalyzes the condensation of the acetyl group of acetyl-CoA with 3-methyl-2-oxobutanoate (2-ketoisovalerate) to form 3-carboxy-3-hydroxy-4-methylpentanoate (2-isopropylmalate).</text>
</comment>
<keyword evidence="7 11" id="KW-0808">Transferase</keyword>
<feature type="region of interest" description="Regulatory domain" evidence="11">
    <location>
        <begin position="391"/>
        <end position="512"/>
    </location>
</feature>
<dbReference type="EMBL" id="UHAI01000002">
    <property type="protein sequence ID" value="SUK19144.1"/>
    <property type="molecule type" value="Genomic_DNA"/>
</dbReference>
<dbReference type="Proteomes" id="UP000254224">
    <property type="component" value="Unassembled WGS sequence"/>
</dbReference>
<dbReference type="Pfam" id="PF08502">
    <property type="entry name" value="LeuA_dimer"/>
    <property type="match status" value="1"/>
</dbReference>
<dbReference type="RefSeq" id="WP_115208709.1">
    <property type="nucleotide sequence ID" value="NZ_UHAI01000002.1"/>
</dbReference>
<feature type="binding site" evidence="11">
    <location>
        <position position="238"/>
    </location>
    <ligand>
        <name>Mn(2+)</name>
        <dbReference type="ChEBI" id="CHEBI:29035"/>
    </ligand>
</feature>
<evidence type="ECO:0000256" key="6">
    <source>
        <dbReference type="ARBA" id="ARBA00022605"/>
    </source>
</evidence>
<dbReference type="InterPro" id="IPR050073">
    <property type="entry name" value="2-IPM_HCS-like"/>
</dbReference>
<evidence type="ECO:0000256" key="10">
    <source>
        <dbReference type="ARBA" id="ARBA00023304"/>
    </source>
</evidence>
<keyword evidence="9 11" id="KW-0464">Manganese</keyword>
<dbReference type="GO" id="GO:0030145">
    <property type="term" value="F:manganese ion binding"/>
    <property type="evidence" value="ECO:0007669"/>
    <property type="project" value="UniProtKB-UniRule"/>
</dbReference>
<evidence type="ECO:0000256" key="8">
    <source>
        <dbReference type="ARBA" id="ARBA00022723"/>
    </source>
</evidence>
<sequence>MSSHIQIFDTTLRDGEQTPGVNFTFDERLRIALQLEKWGVDVIEAGFPASSTGSFKSVQAIAQTLTTTAVCGLARCKKSDIDAVYEATKDAAKPVVHVFIATSPIHLEHKLKMSQEDVLASIKEHVTYAKQLFDVVQFSPEDATRTELPFLVKCVQTAVDAGATVINIPDTVGYSYHDEYAHIFKTLTESVTSSNEIIYSAHCHDDLGMAVSNSLAAIEGGARRIEGTVNGIGERAGNAALEEVALALYVRNDHYGAQTALNLEETKKTSDLISRYAGIRVPRNKAIVGQNAFSHESGIHQDGVLKHRETYEIMTPQLVGVSTTELPLGKLSGKHAFSEKLKALGYDIDKEAQIDLFKQFKAIADKKKSVSDRDIHAIIQGSEHEHQALYKLETLQLQYVSSGLQSAVVVVKDKVGHIYQDSSIGTGSIVAIYNAVDRIFQKETELIDYRINSVTEGTDAQAEVHVNLLIEAKTVNAFGIDHDILQASCKAYVEAHAKFAAENVENVEKVGN</sequence>
<dbReference type="InterPro" id="IPR036230">
    <property type="entry name" value="LeuA_allosteric_dom_sf"/>
</dbReference>
<evidence type="ECO:0000256" key="3">
    <source>
        <dbReference type="ARBA" id="ARBA00012973"/>
    </source>
</evidence>
<evidence type="ECO:0000256" key="5">
    <source>
        <dbReference type="ARBA" id="ARBA00022430"/>
    </source>
</evidence>
<evidence type="ECO:0000256" key="1">
    <source>
        <dbReference type="ARBA" id="ARBA00004689"/>
    </source>
</evidence>
<feature type="binding site" evidence="11">
    <location>
        <position position="204"/>
    </location>
    <ligand>
        <name>Mn(2+)</name>
        <dbReference type="ChEBI" id="CHEBI:29035"/>
    </ligand>
</feature>
<dbReference type="Pfam" id="PF00682">
    <property type="entry name" value="HMGL-like"/>
    <property type="match status" value="1"/>
</dbReference>
<dbReference type="InterPro" id="IPR013785">
    <property type="entry name" value="Aldolase_TIM"/>
</dbReference>
<dbReference type="Gene3D" id="3.30.160.270">
    <property type="match status" value="1"/>
</dbReference>
<dbReference type="HAMAP" id="MF_01025">
    <property type="entry name" value="LeuA_type1"/>
    <property type="match status" value="1"/>
</dbReference>
<dbReference type="Pfam" id="PF22617">
    <property type="entry name" value="HCS_D2"/>
    <property type="match status" value="1"/>
</dbReference>
<accession>A0A8G2I2M2</accession>
<dbReference type="AlphaFoldDB" id="A0A8G2I2M2"/>
<dbReference type="PANTHER" id="PTHR10277">
    <property type="entry name" value="HOMOCITRATE SYNTHASE-RELATED"/>
    <property type="match status" value="1"/>
</dbReference>
<dbReference type="GO" id="GO:0003985">
    <property type="term" value="F:acetyl-CoA C-acetyltransferase activity"/>
    <property type="evidence" value="ECO:0007669"/>
    <property type="project" value="UniProtKB-UniRule"/>
</dbReference>
<evidence type="ECO:0000256" key="2">
    <source>
        <dbReference type="ARBA" id="ARBA00009396"/>
    </source>
</evidence>
<dbReference type="PROSITE" id="PS50991">
    <property type="entry name" value="PYR_CT"/>
    <property type="match status" value="1"/>
</dbReference>
<evidence type="ECO:0000256" key="9">
    <source>
        <dbReference type="ARBA" id="ARBA00023211"/>
    </source>
</evidence>
<dbReference type="Gene3D" id="1.10.238.260">
    <property type="match status" value="1"/>
</dbReference>
<dbReference type="FunFam" id="1.10.238.260:FF:000001">
    <property type="entry name" value="2-isopropylmalate synthase"/>
    <property type="match status" value="1"/>
</dbReference>
<dbReference type="NCBIfam" id="NF002086">
    <property type="entry name" value="PRK00915.1-3"/>
    <property type="match status" value="1"/>
</dbReference>
<dbReference type="UniPathway" id="UPA00048">
    <property type="reaction ID" value="UER00070"/>
</dbReference>
<dbReference type="SUPFAM" id="SSF110921">
    <property type="entry name" value="2-isopropylmalate synthase LeuA, allosteric (dimerisation) domain"/>
    <property type="match status" value="1"/>
</dbReference>
<feature type="binding site" evidence="11">
    <location>
        <position position="202"/>
    </location>
    <ligand>
        <name>Mn(2+)</name>
        <dbReference type="ChEBI" id="CHEBI:29035"/>
    </ligand>
</feature>
<dbReference type="NCBIfam" id="NF002088">
    <property type="entry name" value="PRK00915.1-5"/>
    <property type="match status" value="1"/>
</dbReference>
<dbReference type="FunFam" id="3.30.160.270:FF:000003">
    <property type="entry name" value="2-isopropylmalate synthase"/>
    <property type="match status" value="1"/>
</dbReference>
<reference evidence="13 14" key="1">
    <citation type="submission" date="2018-06" db="EMBL/GenBank/DDBJ databases">
        <authorList>
            <consortium name="Pathogen Informatics"/>
            <person name="Doyle S."/>
        </authorList>
    </citation>
    <scope>NUCLEOTIDE SEQUENCE [LARGE SCALE GENOMIC DNA]</scope>
    <source>
        <strain evidence="13 14">NCTC7972</strain>
    </source>
</reference>
<dbReference type="InterPro" id="IPR000891">
    <property type="entry name" value="PYR_CT"/>
</dbReference>
<dbReference type="GO" id="GO:0005737">
    <property type="term" value="C:cytoplasm"/>
    <property type="evidence" value="ECO:0007669"/>
    <property type="project" value="UniProtKB-UniRule"/>
</dbReference>
<dbReference type="Gene3D" id="3.20.20.70">
    <property type="entry name" value="Aldolase class I"/>
    <property type="match status" value="1"/>
</dbReference>
<comment type="subunit">
    <text evidence="11">Homodimer.</text>
</comment>
<dbReference type="InterPro" id="IPR005671">
    <property type="entry name" value="LeuA_bact_synth"/>
</dbReference>
<keyword evidence="10 11" id="KW-0100">Branched-chain amino acid biosynthesis</keyword>
<keyword evidence="13" id="KW-0012">Acyltransferase</keyword>
<feature type="binding site" evidence="11">
    <location>
        <position position="14"/>
    </location>
    <ligand>
        <name>Mn(2+)</name>
        <dbReference type="ChEBI" id="CHEBI:29035"/>
    </ligand>
</feature>
<dbReference type="GO" id="GO:0003852">
    <property type="term" value="F:2-isopropylmalate synthase activity"/>
    <property type="evidence" value="ECO:0007669"/>
    <property type="project" value="UniProtKB-UniRule"/>
</dbReference>
<evidence type="ECO:0000256" key="7">
    <source>
        <dbReference type="ARBA" id="ARBA00022679"/>
    </source>
</evidence>
<evidence type="ECO:0000256" key="11">
    <source>
        <dbReference type="HAMAP-Rule" id="MF_01025"/>
    </source>
</evidence>
<keyword evidence="8 11" id="KW-0479">Metal-binding</keyword>
<dbReference type="SUPFAM" id="SSF51569">
    <property type="entry name" value="Aldolase"/>
    <property type="match status" value="1"/>
</dbReference>
<evidence type="ECO:0000256" key="4">
    <source>
        <dbReference type="ARBA" id="ARBA00018198"/>
    </source>
</evidence>
<comment type="cofactor">
    <cofactor evidence="11">
        <name>Mn(2+)</name>
        <dbReference type="ChEBI" id="CHEBI:29035"/>
    </cofactor>
</comment>
<dbReference type="GO" id="GO:0009098">
    <property type="term" value="P:L-leucine biosynthetic process"/>
    <property type="evidence" value="ECO:0007669"/>
    <property type="project" value="UniProtKB-UniRule"/>
</dbReference>
<gene>
    <name evidence="13" type="primary">leuA_2</name>
    <name evidence="11" type="synonym">leuA</name>
    <name evidence="13" type="ORF">NCTC7972_02669</name>
</gene>
<proteinExistence type="inferred from homology"/>